<dbReference type="Pfam" id="PF01417">
    <property type="entry name" value="ENTH"/>
    <property type="match status" value="1"/>
</dbReference>
<dbReference type="InterPro" id="IPR013809">
    <property type="entry name" value="ENTH"/>
</dbReference>
<dbReference type="PANTHER" id="PTHR12276:SF113">
    <property type="entry name" value="ENTH_VHS FAMILY PROTEIN"/>
    <property type="match status" value="1"/>
</dbReference>
<dbReference type="GO" id="GO:0005886">
    <property type="term" value="C:plasma membrane"/>
    <property type="evidence" value="ECO:0007669"/>
    <property type="project" value="TreeGrafter"/>
</dbReference>
<dbReference type="GO" id="GO:0005543">
    <property type="term" value="F:phospholipid binding"/>
    <property type="evidence" value="ECO:0007669"/>
    <property type="project" value="TreeGrafter"/>
</dbReference>
<comment type="caution">
    <text evidence="2">The sequence shown here is derived from an EMBL/GenBank/DDBJ whole genome shotgun (WGS) entry which is preliminary data.</text>
</comment>
<organism evidence="2 3">
    <name type="scientific">Carya illinoinensis</name>
    <name type="common">Pecan</name>
    <dbReference type="NCBI Taxonomy" id="32201"/>
    <lineage>
        <taxon>Eukaryota</taxon>
        <taxon>Viridiplantae</taxon>
        <taxon>Streptophyta</taxon>
        <taxon>Embryophyta</taxon>
        <taxon>Tracheophyta</taxon>
        <taxon>Spermatophyta</taxon>
        <taxon>Magnoliopsida</taxon>
        <taxon>eudicotyledons</taxon>
        <taxon>Gunneridae</taxon>
        <taxon>Pentapetalae</taxon>
        <taxon>rosids</taxon>
        <taxon>fabids</taxon>
        <taxon>Fagales</taxon>
        <taxon>Juglandaceae</taxon>
        <taxon>Carya</taxon>
    </lineage>
</organism>
<dbReference type="GO" id="GO:0030276">
    <property type="term" value="F:clathrin binding"/>
    <property type="evidence" value="ECO:0007669"/>
    <property type="project" value="TreeGrafter"/>
</dbReference>
<dbReference type="GO" id="GO:0005768">
    <property type="term" value="C:endosome"/>
    <property type="evidence" value="ECO:0007669"/>
    <property type="project" value="TreeGrafter"/>
</dbReference>
<protein>
    <recommendedName>
        <fullName evidence="1">ENTH domain-containing protein</fullName>
    </recommendedName>
</protein>
<dbReference type="Proteomes" id="UP000811246">
    <property type="component" value="Unassembled WGS sequence"/>
</dbReference>
<dbReference type="CDD" id="cd03571">
    <property type="entry name" value="ENTH"/>
    <property type="match status" value="1"/>
</dbReference>
<dbReference type="PROSITE" id="PS50942">
    <property type="entry name" value="ENTH"/>
    <property type="match status" value="1"/>
</dbReference>
<reference evidence="2" key="1">
    <citation type="submission" date="2021-01" db="EMBL/GenBank/DDBJ databases">
        <authorList>
            <person name="Lovell J.T."/>
            <person name="Bentley N."/>
            <person name="Bhattarai G."/>
            <person name="Jenkins J.W."/>
            <person name="Sreedasyam A."/>
            <person name="Alarcon Y."/>
            <person name="Bock C."/>
            <person name="Boston L."/>
            <person name="Carlson J."/>
            <person name="Cervantes K."/>
            <person name="Clermont K."/>
            <person name="Krom N."/>
            <person name="Kubenka K."/>
            <person name="Mamidi S."/>
            <person name="Mattison C."/>
            <person name="Monteros M."/>
            <person name="Pisani C."/>
            <person name="Plott C."/>
            <person name="Rajasekar S."/>
            <person name="Rhein H.S."/>
            <person name="Rohla C."/>
            <person name="Song M."/>
            <person name="Hilaire R.S."/>
            <person name="Shu S."/>
            <person name="Wells L."/>
            <person name="Wang X."/>
            <person name="Webber J."/>
            <person name="Heerema R.J."/>
            <person name="Klein P."/>
            <person name="Conner P."/>
            <person name="Grauke L."/>
            <person name="Grimwood J."/>
            <person name="Schmutz J."/>
            <person name="Randall J.J."/>
        </authorList>
    </citation>
    <scope>NUCLEOTIDE SEQUENCE</scope>
    <source>
        <tissue evidence="2">Leaf</tissue>
    </source>
</reference>
<feature type="domain" description="ENTH" evidence="1">
    <location>
        <begin position="36"/>
        <end position="169"/>
    </location>
</feature>
<proteinExistence type="predicted"/>
<evidence type="ECO:0000313" key="3">
    <source>
        <dbReference type="Proteomes" id="UP000811246"/>
    </source>
</evidence>
<accession>A0A922A3S9</accession>
<gene>
    <name evidence="2" type="ORF">I3842_Q060800</name>
</gene>
<dbReference type="SMART" id="SM00273">
    <property type="entry name" value="ENTH"/>
    <property type="match status" value="1"/>
</dbReference>
<dbReference type="GO" id="GO:0006897">
    <property type="term" value="P:endocytosis"/>
    <property type="evidence" value="ECO:0007669"/>
    <property type="project" value="TreeGrafter"/>
</dbReference>
<sequence>MPVPLWNNGNMNSDFFHEFKRQASLFLTEKIKTARLALSYVTPAELMTEEATIGNAWPPDTRTMRVISMAAFEVDDFWRITEILHKRFLKFDRKNWRLSYNALILLEYLLTHGPLSVAKEFQRDKDVIKEMASFQYVDERGFNWGLSVKNLSEKVLKLIESETLHKEERARAFKLTHRIERFGSFGHRSSSGDATLEDSSFKTYGRCNSNYNDHQRHEIGYLTSSKSFSIEEGTRRAKGTLKYINSVLRKRENDAESRPGIGDGYTIEDHPLCCNEDQTIVPLLSADE</sequence>
<name>A0A922A3S9_CARIL</name>
<dbReference type="PANTHER" id="PTHR12276">
    <property type="entry name" value="EPSIN/ENT-RELATED"/>
    <property type="match status" value="1"/>
</dbReference>
<dbReference type="AlphaFoldDB" id="A0A922A3S9"/>
<evidence type="ECO:0000313" key="2">
    <source>
        <dbReference type="EMBL" id="KAG6620549.1"/>
    </source>
</evidence>
<evidence type="ECO:0000259" key="1">
    <source>
        <dbReference type="PROSITE" id="PS50942"/>
    </source>
</evidence>
<dbReference type="GO" id="GO:0030125">
    <property type="term" value="C:clathrin vesicle coat"/>
    <property type="evidence" value="ECO:0007669"/>
    <property type="project" value="TreeGrafter"/>
</dbReference>
<dbReference type="EMBL" id="MU228900">
    <property type="protein sequence ID" value="KAG6620549.1"/>
    <property type="molecule type" value="Genomic_DNA"/>
</dbReference>